<dbReference type="GO" id="GO:0046872">
    <property type="term" value="F:metal ion binding"/>
    <property type="evidence" value="ECO:0007669"/>
    <property type="project" value="UniProtKB-KW"/>
</dbReference>
<dbReference type="Proteomes" id="UP000233786">
    <property type="component" value="Unassembled WGS sequence"/>
</dbReference>
<evidence type="ECO:0000256" key="1">
    <source>
        <dbReference type="ARBA" id="ARBA00001927"/>
    </source>
</evidence>
<dbReference type="OrthoDB" id="3215002at2"/>
<dbReference type="Pfam" id="PF13459">
    <property type="entry name" value="Fer4_15"/>
    <property type="match status" value="1"/>
</dbReference>
<keyword evidence="3" id="KW-0479">Metal-binding</keyword>
<evidence type="ECO:0000313" key="9">
    <source>
        <dbReference type="Proteomes" id="UP000233786"/>
    </source>
</evidence>
<dbReference type="GO" id="GO:0051538">
    <property type="term" value="F:3 iron, 4 sulfur cluster binding"/>
    <property type="evidence" value="ECO:0007669"/>
    <property type="project" value="UniProtKB-KW"/>
</dbReference>
<dbReference type="RefSeq" id="WP_010314919.1">
    <property type="nucleotide sequence ID" value="NZ_CP061007.1"/>
</dbReference>
<reference evidence="8" key="1">
    <citation type="submission" date="2017-12" db="EMBL/GenBank/DDBJ databases">
        <title>Sequencing the genomes of 1000 Actinobacteria strains.</title>
        <authorList>
            <person name="Klenk H.-P."/>
        </authorList>
    </citation>
    <scope>NUCLEOTIDE SEQUENCE [LARGE SCALE GENOMIC DNA]</scope>
    <source>
        <strain evidence="8">DSM 44228</strain>
    </source>
</reference>
<evidence type="ECO:0000256" key="4">
    <source>
        <dbReference type="ARBA" id="ARBA00022982"/>
    </source>
</evidence>
<dbReference type="STRING" id="994479.GCA_000194155_07301"/>
<keyword evidence="9" id="KW-1185">Reference proteome</keyword>
<sequence length="63" mass="6779">MKVRLESAKCDGFGTCAEHSPEIFELDEWGYASVKGDGEVPTELEGKVNRAVADCPVHAIIAT</sequence>
<dbReference type="InterPro" id="IPR051269">
    <property type="entry name" value="Fe-S_cluster_ET"/>
</dbReference>
<protein>
    <submittedName>
        <fullName evidence="8">Ferredoxin</fullName>
    </submittedName>
</protein>
<evidence type="ECO:0000256" key="3">
    <source>
        <dbReference type="ARBA" id="ARBA00022723"/>
    </source>
</evidence>
<accession>A0A2N3Y0Q8</accession>
<keyword evidence="2" id="KW-0813">Transport</keyword>
<dbReference type="SUPFAM" id="SSF54862">
    <property type="entry name" value="4Fe-4S ferredoxins"/>
    <property type="match status" value="1"/>
</dbReference>
<keyword evidence="7" id="KW-0003">3Fe-4S</keyword>
<evidence type="ECO:0000256" key="2">
    <source>
        <dbReference type="ARBA" id="ARBA00022448"/>
    </source>
</evidence>
<keyword evidence="5" id="KW-0408">Iron</keyword>
<dbReference type="PANTHER" id="PTHR36923:SF3">
    <property type="entry name" value="FERREDOXIN"/>
    <property type="match status" value="1"/>
</dbReference>
<comment type="caution">
    <text evidence="8">The sequence shown here is derived from an EMBL/GenBank/DDBJ whole genome shotgun (WGS) entry which is preliminary data.</text>
</comment>
<evidence type="ECO:0000256" key="6">
    <source>
        <dbReference type="ARBA" id="ARBA00023014"/>
    </source>
</evidence>
<evidence type="ECO:0000313" key="8">
    <source>
        <dbReference type="EMBL" id="PKW16514.1"/>
    </source>
</evidence>
<name>A0A2N3Y0Q8_SACSN</name>
<dbReference type="EMBL" id="PJNB01000001">
    <property type="protein sequence ID" value="PKW16514.1"/>
    <property type="molecule type" value="Genomic_DNA"/>
</dbReference>
<evidence type="ECO:0000256" key="5">
    <source>
        <dbReference type="ARBA" id="ARBA00023004"/>
    </source>
</evidence>
<gene>
    <name evidence="8" type="ORF">A8926_4353</name>
</gene>
<dbReference type="Gene3D" id="3.30.70.20">
    <property type="match status" value="1"/>
</dbReference>
<keyword evidence="6" id="KW-0411">Iron-sulfur</keyword>
<dbReference type="AlphaFoldDB" id="A0A2N3Y0Q8"/>
<dbReference type="PANTHER" id="PTHR36923">
    <property type="entry name" value="FERREDOXIN"/>
    <property type="match status" value="1"/>
</dbReference>
<proteinExistence type="predicted"/>
<comment type="cofactor">
    <cofactor evidence="1">
        <name>[3Fe-4S] cluster</name>
        <dbReference type="ChEBI" id="CHEBI:21137"/>
    </cofactor>
</comment>
<organism evidence="8 9">
    <name type="scientific">Saccharopolyspora spinosa</name>
    <dbReference type="NCBI Taxonomy" id="60894"/>
    <lineage>
        <taxon>Bacteria</taxon>
        <taxon>Bacillati</taxon>
        <taxon>Actinomycetota</taxon>
        <taxon>Actinomycetes</taxon>
        <taxon>Pseudonocardiales</taxon>
        <taxon>Pseudonocardiaceae</taxon>
        <taxon>Saccharopolyspora</taxon>
    </lineage>
</organism>
<evidence type="ECO:0000256" key="7">
    <source>
        <dbReference type="ARBA" id="ARBA00023291"/>
    </source>
</evidence>
<keyword evidence="4" id="KW-0249">Electron transport</keyword>